<evidence type="ECO:0008006" key="5">
    <source>
        <dbReference type="Google" id="ProtNLM"/>
    </source>
</evidence>
<feature type="compositionally biased region" description="Low complexity" evidence="1">
    <location>
        <begin position="133"/>
        <end position="149"/>
    </location>
</feature>
<dbReference type="Gene3D" id="3.40.50.1820">
    <property type="entry name" value="alpha/beta hydrolase"/>
    <property type="match status" value="1"/>
</dbReference>
<name>A0A066VGP0_TILAU</name>
<dbReference type="RefSeq" id="XP_013241525.1">
    <property type="nucleotide sequence ID" value="XM_013386071.1"/>
</dbReference>
<dbReference type="InParanoid" id="A0A066VGP0"/>
<dbReference type="Proteomes" id="UP000027361">
    <property type="component" value="Unassembled WGS sequence"/>
</dbReference>
<gene>
    <name evidence="3" type="ORF">K437DRAFT_295743</name>
</gene>
<accession>A0A066VGP0</accession>
<feature type="region of interest" description="Disordered" evidence="1">
    <location>
        <begin position="133"/>
        <end position="174"/>
    </location>
</feature>
<comment type="caution">
    <text evidence="3">The sequence shown here is derived from an EMBL/GenBank/DDBJ whole genome shotgun (WGS) entry which is preliminary data.</text>
</comment>
<dbReference type="SUPFAM" id="SSF53474">
    <property type="entry name" value="alpha/beta-Hydrolases"/>
    <property type="match status" value="1"/>
</dbReference>
<dbReference type="InterPro" id="IPR029058">
    <property type="entry name" value="AB_hydrolase_fold"/>
</dbReference>
<evidence type="ECO:0000313" key="4">
    <source>
        <dbReference type="Proteomes" id="UP000027361"/>
    </source>
</evidence>
<proteinExistence type="predicted"/>
<dbReference type="OMA" id="FFHPVEM"/>
<keyword evidence="2" id="KW-0472">Membrane</keyword>
<dbReference type="HOGENOM" id="CLU_348234_0_0_1"/>
<feature type="compositionally biased region" description="Polar residues" evidence="1">
    <location>
        <begin position="1"/>
        <end position="15"/>
    </location>
</feature>
<keyword evidence="2" id="KW-0812">Transmembrane</keyword>
<dbReference type="PANTHER" id="PTHR35560">
    <property type="entry name" value="BLL0132 PROTEIN"/>
    <property type="match status" value="1"/>
</dbReference>
<feature type="compositionally biased region" description="Basic and acidic residues" evidence="1">
    <location>
        <begin position="151"/>
        <end position="170"/>
    </location>
</feature>
<dbReference type="PANTHER" id="PTHR35560:SF3">
    <property type="entry name" value="PEPTIDASE S9 PROLYL OLIGOPEPTIDASE CATALYTIC DOMAIN-CONTAINING PROTEIN"/>
    <property type="match status" value="1"/>
</dbReference>
<feature type="region of interest" description="Disordered" evidence="1">
    <location>
        <begin position="1"/>
        <end position="66"/>
    </location>
</feature>
<keyword evidence="4" id="KW-1185">Reference proteome</keyword>
<evidence type="ECO:0000313" key="3">
    <source>
        <dbReference type="EMBL" id="KDN40877.1"/>
    </source>
</evidence>
<dbReference type="EMBL" id="JMSN01000086">
    <property type="protein sequence ID" value="KDN40877.1"/>
    <property type="molecule type" value="Genomic_DNA"/>
</dbReference>
<feature type="compositionally biased region" description="Basic and acidic residues" evidence="1">
    <location>
        <begin position="41"/>
        <end position="51"/>
    </location>
</feature>
<dbReference type="GeneID" id="25267280"/>
<feature type="transmembrane region" description="Helical" evidence="2">
    <location>
        <begin position="197"/>
        <end position="220"/>
    </location>
</feature>
<feature type="region of interest" description="Disordered" evidence="1">
    <location>
        <begin position="95"/>
        <end position="120"/>
    </location>
</feature>
<dbReference type="AlphaFoldDB" id="A0A066VGP0"/>
<feature type="compositionally biased region" description="Low complexity" evidence="1">
    <location>
        <begin position="16"/>
        <end position="38"/>
    </location>
</feature>
<organism evidence="3 4">
    <name type="scientific">Tilletiaria anomala (strain ATCC 24038 / CBS 436.72 / UBC 951)</name>
    <dbReference type="NCBI Taxonomy" id="1037660"/>
    <lineage>
        <taxon>Eukaryota</taxon>
        <taxon>Fungi</taxon>
        <taxon>Dikarya</taxon>
        <taxon>Basidiomycota</taxon>
        <taxon>Ustilaginomycotina</taxon>
        <taxon>Exobasidiomycetes</taxon>
        <taxon>Georgefischeriales</taxon>
        <taxon>Tilletiariaceae</taxon>
        <taxon>Tilletiaria</taxon>
    </lineage>
</organism>
<protein>
    <recommendedName>
        <fullName evidence="5">Alpha/beta-hydrolase</fullName>
    </recommendedName>
</protein>
<evidence type="ECO:0000256" key="2">
    <source>
        <dbReference type="SAM" id="Phobius"/>
    </source>
</evidence>
<evidence type="ECO:0000256" key="1">
    <source>
        <dbReference type="SAM" id="MobiDB-lite"/>
    </source>
</evidence>
<sequence length="810" mass="85385">MSTSATTGAGPSRSQRGSLVLRPSSSSSSLRPRSGLVSEQAHLEECARGDEEYTTPQEGRSDRVASASLTSALAFAGGSGGDASATENVTRATTPFPLASNHYSPVAGATKSRSSSWKYPTYGQEQRHLADAYPSYHPKSPSIPKSPSSDKNNEKDSGEYELHEEKEPRHGQGVAALTVTYHKLGARVRSARRRRPALFYAILALIAATVLVAVIAGAVIGSRTYAHDDSVPDVGSPLATGLVAPAGFVYAWSIAGARTSWEDDAPYLSRLTLNNTHRVAQRAVVACAAQCSQPVLGSIDGGVPCNAFQLVQFPTASNEGDVVCALYAAPIAKKNATASVGVAGGAAGPNGIPGDADDPADTTAPPVIASYTFQRTHLIGGGSSAGDNGTQQQAQLSPGQVAGPWRKLPASPAGASFIQFRPCPRVTNATVPMFVNKQWVDTTGGSGNVTSNATVAIVIQHGIGRDFQNAWEGIYPIVDGASTVLIAPNFYLPSDSPRMMITGTLSNWFDPAHNLAWANFGSWVGGDDPVAPRNTGRSSNGDSGGWPGAGAACSTYNVYDAIRTVLHNSTAYPRLRTVYWAGHSGGGAFVSRYALVADDAPDALNMRYVHANAPSFPYFTADRPGQGQGQMQVGSCQGFNSWMYGLDGGFTRYVEAKVTTPHDMFKRYIARDVVALQGDMDTRSRYPVGDYECQVLAEGGDNRRDRNYAWWVYKVLLAGAPLDVSQFVGYSVLKPLVRSLNLVPTTTPAAYSASSTSANAGGGGAVFNHRFCVVPGVGHVDEPMWASTCGKASFMPQGPTPEMSAPPNTP</sequence>
<dbReference type="OrthoDB" id="5985073at2759"/>
<keyword evidence="2" id="KW-1133">Transmembrane helix</keyword>
<reference evidence="3 4" key="1">
    <citation type="submission" date="2014-05" db="EMBL/GenBank/DDBJ databases">
        <title>Draft genome sequence of a rare smut relative, Tilletiaria anomala UBC 951.</title>
        <authorList>
            <consortium name="DOE Joint Genome Institute"/>
            <person name="Toome M."/>
            <person name="Kuo A."/>
            <person name="Henrissat B."/>
            <person name="Lipzen A."/>
            <person name="Tritt A."/>
            <person name="Yoshinaga Y."/>
            <person name="Zane M."/>
            <person name="Barry K."/>
            <person name="Grigoriev I.V."/>
            <person name="Spatafora J.W."/>
            <person name="Aimea M.C."/>
        </authorList>
    </citation>
    <scope>NUCLEOTIDE SEQUENCE [LARGE SCALE GENOMIC DNA]</scope>
    <source>
        <strain evidence="3 4">UBC 951</strain>
    </source>
</reference>